<dbReference type="KEGG" id="lgo:JCM16774_0972"/>
<dbReference type="PANTHER" id="PTHR36984">
    <property type="entry name" value="CRISPR-ASSOCIATED ENDORIBONUCLEASE CAS6 1"/>
    <property type="match status" value="1"/>
</dbReference>
<evidence type="ECO:0000256" key="1">
    <source>
        <dbReference type="ARBA" id="ARBA00023118"/>
    </source>
</evidence>
<dbReference type="InterPro" id="IPR045747">
    <property type="entry name" value="CRISPR-assoc_prot_Cas6_N_sf"/>
</dbReference>
<dbReference type="OrthoDB" id="45555at2"/>
<evidence type="ECO:0000313" key="3">
    <source>
        <dbReference type="EMBL" id="BBM36040.1"/>
    </source>
</evidence>
<name>A0A510J9Q7_9FUSO</name>
<dbReference type="InterPro" id="IPR049435">
    <property type="entry name" value="Cas_Cas6_C"/>
</dbReference>
<sequence>MRFKIACEVTEGEAFSQDYRRNILRMLKTGLDRYEDIFEDFFGSNKLKKYCWSVYFKNSIFQGDKIYLQGEKKEFFINFSVFDNGDAINIFNAFMNIKYREIDISKELRVKVSNVIKLPTKEVSGEFFRAKVMSPIICRDHNQETGKDSYYTGSEEEFIPIIKRNLYLEMREKYGDYVERDIEKLVIETKELKKTVSKFYGKLIDGSIGIIELQGKNYLLNYIYSAGLGSIRGSGYGLLEIV</sequence>
<keyword evidence="1" id="KW-0051">Antiviral defense</keyword>
<gene>
    <name evidence="3" type="primary">cas6</name>
    <name evidence="3" type="ORF">JCM16774_0972</name>
</gene>
<dbReference type="GO" id="GO:0016788">
    <property type="term" value="F:hydrolase activity, acting on ester bonds"/>
    <property type="evidence" value="ECO:0007669"/>
    <property type="project" value="InterPro"/>
</dbReference>
<feature type="domain" description="CRISPR associated protein Cas6 C-terminal" evidence="2">
    <location>
        <begin position="120"/>
        <end position="241"/>
    </location>
</feature>
<proteinExistence type="predicted"/>
<organism evidence="3 4">
    <name type="scientific">Pseudoleptotrichia goodfellowii</name>
    <dbReference type="NCBI Taxonomy" id="157692"/>
    <lineage>
        <taxon>Bacteria</taxon>
        <taxon>Fusobacteriati</taxon>
        <taxon>Fusobacteriota</taxon>
        <taxon>Fusobacteriia</taxon>
        <taxon>Fusobacteriales</taxon>
        <taxon>Leptotrichiaceae</taxon>
        <taxon>Pseudoleptotrichia</taxon>
    </lineage>
</organism>
<dbReference type="GO" id="GO:0051607">
    <property type="term" value="P:defense response to virus"/>
    <property type="evidence" value="ECO:0007669"/>
    <property type="project" value="UniProtKB-KW"/>
</dbReference>
<dbReference type="Pfam" id="PF01881">
    <property type="entry name" value="Cas_Cas6_C"/>
    <property type="match status" value="1"/>
</dbReference>
<dbReference type="EMBL" id="AP019822">
    <property type="protein sequence ID" value="BBM36040.1"/>
    <property type="molecule type" value="Genomic_DNA"/>
</dbReference>
<accession>A0A510J9Q7</accession>
<dbReference type="Gene3D" id="3.30.70.1890">
    <property type="match status" value="1"/>
</dbReference>
<dbReference type="Proteomes" id="UP000321606">
    <property type="component" value="Chromosome"/>
</dbReference>
<evidence type="ECO:0000259" key="2">
    <source>
        <dbReference type="Pfam" id="PF01881"/>
    </source>
</evidence>
<protein>
    <submittedName>
        <fullName evidence="3">CRISPR-associated endoribonuclease Cas6</fullName>
    </submittedName>
</protein>
<dbReference type="PANTHER" id="PTHR36984:SF3">
    <property type="entry name" value="CRISPR-ASSOCIATED ENDORIBONUCLEASE CAS6"/>
    <property type="match status" value="1"/>
</dbReference>
<dbReference type="NCBIfam" id="TIGR01877">
    <property type="entry name" value="cas_cas6"/>
    <property type="match status" value="1"/>
</dbReference>
<dbReference type="InterPro" id="IPR010156">
    <property type="entry name" value="CRISPR-assoc_prot_Cas6"/>
</dbReference>
<evidence type="ECO:0000313" key="4">
    <source>
        <dbReference type="Proteomes" id="UP000321606"/>
    </source>
</evidence>
<dbReference type="RefSeq" id="WP_026737447.1">
    <property type="nucleotide sequence ID" value="NZ_AP019822.1"/>
</dbReference>
<dbReference type="STRING" id="714315.GCA_000516535_00963"/>
<dbReference type="Gene3D" id="3.30.70.1900">
    <property type="match status" value="1"/>
</dbReference>
<reference evidence="3 4" key="1">
    <citation type="submission" date="2019-07" db="EMBL/GenBank/DDBJ databases">
        <title>Complete Genome Sequence of Leptotrichia goodfellowii Strain JCM 16774.</title>
        <authorList>
            <person name="Watanabe S."/>
            <person name="Cui L."/>
        </authorList>
    </citation>
    <scope>NUCLEOTIDE SEQUENCE [LARGE SCALE GENOMIC DNA]</scope>
    <source>
        <strain evidence="3 4">JCM16774</strain>
    </source>
</reference>
<dbReference type="AlphaFoldDB" id="A0A510J9Q7"/>